<proteinExistence type="predicted"/>
<evidence type="ECO:0000313" key="2">
    <source>
        <dbReference type="Proteomes" id="UP000271631"/>
    </source>
</evidence>
<organism evidence="1 2">
    <name type="scientific">Pseudomonas syringae pv. maculicola</name>
    <dbReference type="NCBI Taxonomy" id="59511"/>
    <lineage>
        <taxon>Bacteria</taxon>
        <taxon>Pseudomonadati</taxon>
        <taxon>Pseudomonadota</taxon>
        <taxon>Gammaproteobacteria</taxon>
        <taxon>Pseudomonadales</taxon>
        <taxon>Pseudomonadaceae</taxon>
        <taxon>Pseudomonas</taxon>
    </lineage>
</organism>
<dbReference type="AlphaFoldDB" id="A0A3M3Y037"/>
<dbReference type="EMBL" id="RBUQ01000221">
    <property type="protein sequence ID" value="RMV34579.1"/>
    <property type="molecule type" value="Genomic_DNA"/>
</dbReference>
<reference evidence="1 2" key="1">
    <citation type="submission" date="2018-08" db="EMBL/GenBank/DDBJ databases">
        <title>Recombination of ecologically and evolutionarily significant loci maintains genetic cohesion in the Pseudomonas syringae species complex.</title>
        <authorList>
            <person name="Dillon M."/>
            <person name="Thakur S."/>
            <person name="Almeida R.N.D."/>
            <person name="Weir B.S."/>
            <person name="Guttman D.S."/>
        </authorList>
    </citation>
    <scope>NUCLEOTIDE SEQUENCE [LARGE SCALE GENOMIC DNA]</scope>
    <source>
        <strain evidence="1 2">ICMP 11281</strain>
    </source>
</reference>
<dbReference type="Proteomes" id="UP000271631">
    <property type="component" value="Unassembled WGS sequence"/>
</dbReference>
<comment type="caution">
    <text evidence="1">The sequence shown here is derived from an EMBL/GenBank/DDBJ whole genome shotgun (WGS) entry which is preliminary data.</text>
</comment>
<evidence type="ECO:0000313" key="1">
    <source>
        <dbReference type="EMBL" id="RMV34579.1"/>
    </source>
</evidence>
<sequence length="360" mass="39728">MKNHDVTASNCLRHWAHWLDGLADQITAQTSADHWQCIVDLPSGRNVVGVGDDASLAVRNLLKELVEQLPAPPVMCERGSAEDVPLPILAAKPTNQEKPMQPKDVGQRMDTKARRETIGVTTKKSFHAAIGQLAQQRAVSKAELARDLLRDGLERFERDMETKNPSSLLRNYEQAAKSYEGDTEQWVIRLDRPWAKWVRMTAKEFEKSTSQIACFLLAESLRHEQAQPATVVQSKIPSAPSPADLEQSVIVINSWLPPKRARDLACRSGLGNQRDLICQVLQGEIIAPAKVIGSISTHTEVPIELLVAGFASNFQNRTVPMFKATHGKPQLAAAPHSWSDAVKALKLPADEEQALLALES</sequence>
<protein>
    <submittedName>
        <fullName evidence="1">Uncharacterized protein</fullName>
    </submittedName>
</protein>
<dbReference type="RefSeq" id="WP_139051770.1">
    <property type="nucleotide sequence ID" value="NZ_CP067024.1"/>
</dbReference>
<gene>
    <name evidence="1" type="ORF">ALP13_103878</name>
</gene>
<name>A0A3M3Y037_PSEYM</name>
<accession>A0A3M3Y037</accession>